<dbReference type="SMART" id="SM00450">
    <property type="entry name" value="RHOD"/>
    <property type="match status" value="2"/>
</dbReference>
<evidence type="ECO:0000256" key="1">
    <source>
        <dbReference type="ARBA" id="ARBA00022679"/>
    </source>
</evidence>
<dbReference type="Gene3D" id="3.40.250.10">
    <property type="entry name" value="Rhodanese-like domain"/>
    <property type="match status" value="2"/>
</dbReference>
<dbReference type="InterPro" id="IPR045078">
    <property type="entry name" value="TST/MPST-like"/>
</dbReference>
<dbReference type="AlphaFoldDB" id="A0A450SCX0"/>
<dbReference type="PANTHER" id="PTHR11364:SF27">
    <property type="entry name" value="SULFURTRANSFERASE"/>
    <property type="match status" value="1"/>
</dbReference>
<feature type="chain" id="PRO_5019514541" evidence="3">
    <location>
        <begin position="30"/>
        <end position="346"/>
    </location>
</feature>
<keyword evidence="2" id="KW-0677">Repeat</keyword>
<keyword evidence="1 5" id="KW-0808">Transferase</keyword>
<name>A0A450SCX0_9GAMM</name>
<feature type="signal peptide" evidence="3">
    <location>
        <begin position="1"/>
        <end position="29"/>
    </location>
</feature>
<evidence type="ECO:0000256" key="2">
    <source>
        <dbReference type="ARBA" id="ARBA00022737"/>
    </source>
</evidence>
<protein>
    <submittedName>
        <fullName evidence="5">Thiosulfate/3-mercaptopyruvate sulfurtransferase</fullName>
    </submittedName>
</protein>
<dbReference type="InterPro" id="IPR001763">
    <property type="entry name" value="Rhodanese-like_dom"/>
</dbReference>
<reference evidence="5" key="1">
    <citation type="submission" date="2019-02" db="EMBL/GenBank/DDBJ databases">
        <authorList>
            <person name="Gruber-Vodicka R. H."/>
            <person name="Seah K. B. B."/>
        </authorList>
    </citation>
    <scope>NUCLEOTIDE SEQUENCE</scope>
    <source>
        <strain evidence="5">BECK_DK161</strain>
    </source>
</reference>
<dbReference type="GO" id="GO:0004792">
    <property type="term" value="F:thiosulfate-cyanide sulfurtransferase activity"/>
    <property type="evidence" value="ECO:0007669"/>
    <property type="project" value="TreeGrafter"/>
</dbReference>
<dbReference type="PANTHER" id="PTHR11364">
    <property type="entry name" value="THIOSULFATE SULFERTANSFERASE"/>
    <property type="match status" value="1"/>
</dbReference>
<feature type="domain" description="Rhodanese" evidence="4">
    <location>
        <begin position="222"/>
        <end position="343"/>
    </location>
</feature>
<proteinExistence type="predicted"/>
<dbReference type="EMBL" id="CAADEY010000028">
    <property type="protein sequence ID" value="VFJ50316.1"/>
    <property type="molecule type" value="Genomic_DNA"/>
</dbReference>
<accession>A0A450SCX0</accession>
<dbReference type="PROSITE" id="PS50206">
    <property type="entry name" value="RHODANESE_3"/>
    <property type="match status" value="2"/>
</dbReference>
<dbReference type="InterPro" id="IPR036873">
    <property type="entry name" value="Rhodanese-like_dom_sf"/>
</dbReference>
<gene>
    <name evidence="5" type="ORF">BECKDK2373C_GA0170839_102835</name>
</gene>
<dbReference type="CDD" id="cd01448">
    <property type="entry name" value="TST_Repeat_1"/>
    <property type="match status" value="1"/>
</dbReference>
<evidence type="ECO:0000259" key="4">
    <source>
        <dbReference type="PROSITE" id="PS50206"/>
    </source>
</evidence>
<feature type="domain" description="Rhodanese" evidence="4">
    <location>
        <begin position="45"/>
        <end position="189"/>
    </location>
</feature>
<organism evidence="5">
    <name type="scientific">Candidatus Kentrum sp. DK</name>
    <dbReference type="NCBI Taxonomy" id="2126562"/>
    <lineage>
        <taxon>Bacteria</taxon>
        <taxon>Pseudomonadati</taxon>
        <taxon>Pseudomonadota</taxon>
        <taxon>Gammaproteobacteria</taxon>
        <taxon>Candidatus Kentrum</taxon>
    </lineage>
</organism>
<evidence type="ECO:0000313" key="5">
    <source>
        <dbReference type="EMBL" id="VFJ50316.1"/>
    </source>
</evidence>
<keyword evidence="5" id="KW-0670">Pyruvate</keyword>
<sequence>MRNLYTHKTNWLITLLGLFWLASGASVSAATLPGPVVDSDWLAKNLDKVVLLDVRKDVKSFEKRARSSAPVNPCGPGAGKKGKAPIQGDGHIEGAVLVNFKKILGKTKAANGKKVMVMRPEKEKFEQMMQKSGVNNDSLVVITGKGEKMPDLAYATRLYWTLKYFGFDNAAILPGGTAQWKQDKHPVKYGKAKKTQKGNFTASTERKEILATMDQVLALTKGEGSAQLLDVRGKPFYLGLTYHRKWQTPESRGHIPTAKSFPVMLFLDDAGASATLYSGENVKKVAKLAGIDLTGTPTITSCHTGVSATIAWFVISEILGNKDTRLYDGSMHEWAMAGQAVENPLQ</sequence>
<evidence type="ECO:0000256" key="3">
    <source>
        <dbReference type="SAM" id="SignalP"/>
    </source>
</evidence>
<dbReference type="Pfam" id="PF00581">
    <property type="entry name" value="Rhodanese"/>
    <property type="match status" value="2"/>
</dbReference>
<keyword evidence="3" id="KW-0732">Signal</keyword>
<dbReference type="SUPFAM" id="SSF52821">
    <property type="entry name" value="Rhodanese/Cell cycle control phosphatase"/>
    <property type="match status" value="2"/>
</dbReference>